<dbReference type="eggNOG" id="ENOG503381Q">
    <property type="taxonomic scope" value="Bacteria"/>
</dbReference>
<dbReference type="KEGG" id="aha:AHA_2049"/>
<accession>A0KJX8</accession>
<reference evidence="1 2" key="1">
    <citation type="journal article" date="2006" name="J. Bacteriol.">
        <title>Genome sequence of Aeromonas hydrophila ATCC 7966T: jack of all trades.</title>
        <authorList>
            <person name="Seshadri R."/>
            <person name="Joseph S.W."/>
            <person name="Chopra A.K."/>
            <person name="Sha J."/>
            <person name="Shaw J."/>
            <person name="Graf J."/>
            <person name="Haft D."/>
            <person name="Wu M."/>
            <person name="Ren Q."/>
            <person name="Rosovitz M.J."/>
            <person name="Madupu R."/>
            <person name="Tallon L."/>
            <person name="Kim M."/>
            <person name="Jin S."/>
            <person name="Vuong H."/>
            <person name="Stine O.C."/>
            <person name="Ali A."/>
            <person name="Horneman A.J."/>
            <person name="Heidelberg J.F."/>
        </authorList>
    </citation>
    <scope>NUCLEOTIDE SEQUENCE [LARGE SCALE GENOMIC DNA]</scope>
    <source>
        <strain evidence="2">ATCC 7966 / DSM 30187 / BCRC 13018 / CCUG 14551 / JCM 1027 / KCTC 2358 / NCIMB 9240 / NCTC 8049</strain>
    </source>
</reference>
<dbReference type="EMBL" id="CP000462">
    <property type="protein sequence ID" value="ABK38461.1"/>
    <property type="molecule type" value="Genomic_DNA"/>
</dbReference>
<proteinExistence type="predicted"/>
<sequence>MKTKIKDFLRGLLWRSQTSHPPQIRDVFRGSGFTIALDQSYSRYPKPLPADPETEAYIIRFLVSEDDRDTLMQLLAGLSYEVLPELPTQVVRCSADETGRKLMLFLHTSFSGTVVSIASDDLDVLELLQTTKLYPPLPGDSFPWIHPEVMGALQGDIEYWWDQFWLPFWGSLSQDEQSALDLEPEWREFIVNHQPTLVTESSG</sequence>
<dbReference type="STRING" id="380703.AHA_2049"/>
<dbReference type="AlphaFoldDB" id="A0KJX8"/>
<dbReference type="Proteomes" id="UP000000756">
    <property type="component" value="Chromosome"/>
</dbReference>
<evidence type="ECO:0000313" key="2">
    <source>
        <dbReference type="Proteomes" id="UP000000756"/>
    </source>
</evidence>
<dbReference type="HOGENOM" id="CLU_1136187_0_0_6"/>
<protein>
    <submittedName>
        <fullName evidence="1">Uncharacterized protein</fullName>
    </submittedName>
</protein>
<name>A0KJX8_AERHH</name>
<keyword evidence="2" id="KW-1185">Reference proteome</keyword>
<organism evidence="1 2">
    <name type="scientific">Aeromonas hydrophila subsp. hydrophila (strain ATCC 7966 / DSM 30187 / BCRC 13018 / CCUG 14551 / JCM 1027 / KCTC 2358 / NCIMB 9240 / NCTC 8049)</name>
    <dbReference type="NCBI Taxonomy" id="380703"/>
    <lineage>
        <taxon>Bacteria</taxon>
        <taxon>Pseudomonadati</taxon>
        <taxon>Pseudomonadota</taxon>
        <taxon>Gammaproteobacteria</taxon>
        <taxon>Aeromonadales</taxon>
        <taxon>Aeromonadaceae</taxon>
        <taxon>Aeromonas</taxon>
    </lineage>
</organism>
<gene>
    <name evidence="1" type="ordered locus">AHA_2049</name>
</gene>
<dbReference type="EnsemblBacteria" id="ABK38461">
    <property type="protein sequence ID" value="ABK38461"/>
    <property type="gene ID" value="AHA_2049"/>
</dbReference>
<dbReference type="OrthoDB" id="6928755at2"/>
<evidence type="ECO:0000313" key="1">
    <source>
        <dbReference type="EMBL" id="ABK38461.1"/>
    </source>
</evidence>